<protein>
    <recommendedName>
        <fullName evidence="13">Heme sensor protein HssS</fullName>
        <ecNumber evidence="3">2.7.13.3</ecNumber>
    </recommendedName>
</protein>
<dbReference type="Pfam" id="PF02518">
    <property type="entry name" value="HATPase_c"/>
    <property type="match status" value="1"/>
</dbReference>
<keyword evidence="6 14" id="KW-0812">Transmembrane</keyword>
<dbReference type="SUPFAM" id="SSF158472">
    <property type="entry name" value="HAMP domain-like"/>
    <property type="match status" value="1"/>
</dbReference>
<dbReference type="CDD" id="cd00082">
    <property type="entry name" value="HisKA"/>
    <property type="match status" value="1"/>
</dbReference>
<gene>
    <name evidence="17" type="ORF">ISALK_03950</name>
</gene>
<name>A0AA43XJ18_9CLOT</name>
<dbReference type="InterPro" id="IPR003661">
    <property type="entry name" value="HisK_dim/P_dom"/>
</dbReference>
<dbReference type="AlphaFoldDB" id="A0AA43XJ18"/>
<evidence type="ECO:0000256" key="11">
    <source>
        <dbReference type="ARBA" id="ARBA00023136"/>
    </source>
</evidence>
<organism evidence="17 18">
    <name type="scientific">Isachenkonia alkalipeptolytica</name>
    <dbReference type="NCBI Taxonomy" id="2565777"/>
    <lineage>
        <taxon>Bacteria</taxon>
        <taxon>Bacillati</taxon>
        <taxon>Bacillota</taxon>
        <taxon>Clostridia</taxon>
        <taxon>Eubacteriales</taxon>
        <taxon>Clostridiaceae</taxon>
        <taxon>Isachenkonia</taxon>
    </lineage>
</organism>
<sequence>MLRKIGVKLALMFIAIIILSSGLSFLASTVVSPNVPGELRRNHGEIANALRELEDKTALTTEEMIEITSTSMHQVRPREIGELSLGEEARETLERGETIYRRDGKIFGLKAYTLIRGEVLEIGLQPDSSLFTFTALRVWDALVFYIAIGIILTMVLTRRVVRPILRLTEATRSVAQGNFDTQLEVRSRDEIGLLTKNFNRMVRELQNMEVLRKDFINNVSHEFKTPMASIKGFANLLKDPEMTEEERRDYLDIIVYETDRLAHLSSNLLKLSKLENQEIPEIAETFSLDEQIRRAVLLLEERWQEKDLSFQIDMEKMTFRGSEELMQQVWLNLLGNAIKFSKPDTEVTIRGEVRDNRFIIEIRDQGYGMTEDTANRLFEKFYQGSTDHSSEGSGLGLPLVKRIIEIHSGKITVDSKIGEGSTFIIDIPKEQEEN</sequence>
<dbReference type="Gene3D" id="3.30.565.10">
    <property type="entry name" value="Histidine kinase-like ATPase, C-terminal domain"/>
    <property type="match status" value="1"/>
</dbReference>
<dbReference type="Pfam" id="PF00672">
    <property type="entry name" value="HAMP"/>
    <property type="match status" value="1"/>
</dbReference>
<dbReference type="FunFam" id="1.10.287.130:FF:000001">
    <property type="entry name" value="Two-component sensor histidine kinase"/>
    <property type="match status" value="1"/>
</dbReference>
<comment type="subcellular location">
    <subcellularLocation>
        <location evidence="2">Membrane</location>
        <topology evidence="2">Multi-pass membrane protein</topology>
    </subcellularLocation>
</comment>
<keyword evidence="8 14" id="KW-1133">Transmembrane helix</keyword>
<dbReference type="PROSITE" id="PS50109">
    <property type="entry name" value="HIS_KIN"/>
    <property type="match status" value="1"/>
</dbReference>
<keyword evidence="7 17" id="KW-0418">Kinase</keyword>
<dbReference type="InterPro" id="IPR036890">
    <property type="entry name" value="HATPase_C_sf"/>
</dbReference>
<dbReference type="InterPro" id="IPR003594">
    <property type="entry name" value="HATPase_dom"/>
</dbReference>
<feature type="domain" description="HAMP" evidence="16">
    <location>
        <begin position="158"/>
        <end position="210"/>
    </location>
</feature>
<evidence type="ECO:0000313" key="17">
    <source>
        <dbReference type="EMBL" id="NBG87647.1"/>
    </source>
</evidence>
<evidence type="ECO:0000256" key="6">
    <source>
        <dbReference type="ARBA" id="ARBA00022692"/>
    </source>
</evidence>
<accession>A0AA43XJ18</accession>
<evidence type="ECO:0000256" key="10">
    <source>
        <dbReference type="ARBA" id="ARBA00023026"/>
    </source>
</evidence>
<dbReference type="GO" id="GO:0000155">
    <property type="term" value="F:phosphorelay sensor kinase activity"/>
    <property type="evidence" value="ECO:0007669"/>
    <property type="project" value="InterPro"/>
</dbReference>
<evidence type="ECO:0000256" key="1">
    <source>
        <dbReference type="ARBA" id="ARBA00000085"/>
    </source>
</evidence>
<evidence type="ECO:0000259" key="15">
    <source>
        <dbReference type="PROSITE" id="PS50109"/>
    </source>
</evidence>
<proteinExistence type="predicted"/>
<dbReference type="Pfam" id="PF00512">
    <property type="entry name" value="HisKA"/>
    <property type="match status" value="1"/>
</dbReference>
<dbReference type="PRINTS" id="PR00344">
    <property type="entry name" value="BCTRLSENSOR"/>
</dbReference>
<dbReference type="SMART" id="SM00387">
    <property type="entry name" value="HATPase_c"/>
    <property type="match status" value="1"/>
</dbReference>
<dbReference type="SUPFAM" id="SSF55874">
    <property type="entry name" value="ATPase domain of HSP90 chaperone/DNA topoisomerase II/histidine kinase"/>
    <property type="match status" value="1"/>
</dbReference>
<dbReference type="FunFam" id="3.30.565.10:FF:000006">
    <property type="entry name" value="Sensor histidine kinase WalK"/>
    <property type="match status" value="1"/>
</dbReference>
<evidence type="ECO:0000259" key="16">
    <source>
        <dbReference type="PROSITE" id="PS50885"/>
    </source>
</evidence>
<evidence type="ECO:0000256" key="2">
    <source>
        <dbReference type="ARBA" id="ARBA00004141"/>
    </source>
</evidence>
<dbReference type="Proteomes" id="UP000449710">
    <property type="component" value="Unassembled WGS sequence"/>
</dbReference>
<dbReference type="Gene3D" id="1.10.287.130">
    <property type="match status" value="1"/>
</dbReference>
<dbReference type="RefSeq" id="WP_160719270.1">
    <property type="nucleotide sequence ID" value="NZ_SUMG01000003.1"/>
</dbReference>
<keyword evidence="5" id="KW-0808">Transferase</keyword>
<dbReference type="InterPro" id="IPR005467">
    <property type="entry name" value="His_kinase_dom"/>
</dbReference>
<dbReference type="InterPro" id="IPR003660">
    <property type="entry name" value="HAMP_dom"/>
</dbReference>
<dbReference type="GO" id="GO:0005886">
    <property type="term" value="C:plasma membrane"/>
    <property type="evidence" value="ECO:0007669"/>
    <property type="project" value="TreeGrafter"/>
</dbReference>
<keyword evidence="4" id="KW-0597">Phosphoprotein</keyword>
<comment type="caution">
    <text evidence="17">The sequence shown here is derived from an EMBL/GenBank/DDBJ whole genome shotgun (WGS) entry which is preliminary data.</text>
</comment>
<evidence type="ECO:0000256" key="13">
    <source>
        <dbReference type="ARBA" id="ARBA00040841"/>
    </source>
</evidence>
<dbReference type="PROSITE" id="PS50885">
    <property type="entry name" value="HAMP"/>
    <property type="match status" value="1"/>
</dbReference>
<dbReference type="InterPro" id="IPR004358">
    <property type="entry name" value="Sig_transdc_His_kin-like_C"/>
</dbReference>
<evidence type="ECO:0000256" key="4">
    <source>
        <dbReference type="ARBA" id="ARBA00022553"/>
    </source>
</evidence>
<keyword evidence="10" id="KW-0843">Virulence</keyword>
<dbReference type="SUPFAM" id="SSF47384">
    <property type="entry name" value="Homodimeric domain of signal transducing histidine kinase"/>
    <property type="match status" value="1"/>
</dbReference>
<dbReference type="SMART" id="SM00304">
    <property type="entry name" value="HAMP"/>
    <property type="match status" value="1"/>
</dbReference>
<dbReference type="PANTHER" id="PTHR45528:SF11">
    <property type="entry name" value="HISTIDINE KINASE"/>
    <property type="match status" value="1"/>
</dbReference>
<evidence type="ECO:0000256" key="9">
    <source>
        <dbReference type="ARBA" id="ARBA00023012"/>
    </source>
</evidence>
<feature type="domain" description="Histidine kinase" evidence="15">
    <location>
        <begin position="218"/>
        <end position="431"/>
    </location>
</feature>
<evidence type="ECO:0000256" key="5">
    <source>
        <dbReference type="ARBA" id="ARBA00022679"/>
    </source>
</evidence>
<reference evidence="17 18" key="1">
    <citation type="submission" date="2019-04" db="EMBL/GenBank/DDBJ databases">
        <title>Isachenkonia alkalipeptolytica gen. nov. sp. nov. a new anaerobic, alkiliphilic organothrophic bacterium capable to reduce synthesized ferrihydrite isolated from a soda lake.</title>
        <authorList>
            <person name="Toshchakov S.V."/>
            <person name="Zavarzina D.G."/>
            <person name="Zhilina T.N."/>
            <person name="Kostrikina N.A."/>
            <person name="Kublanov I.V."/>
        </authorList>
    </citation>
    <scope>NUCLEOTIDE SEQUENCE [LARGE SCALE GENOMIC DNA]</scope>
    <source>
        <strain evidence="17 18">Z-1701</strain>
    </source>
</reference>
<keyword evidence="11 14" id="KW-0472">Membrane</keyword>
<keyword evidence="9" id="KW-0902">Two-component regulatory system</keyword>
<evidence type="ECO:0000256" key="8">
    <source>
        <dbReference type="ARBA" id="ARBA00022989"/>
    </source>
</evidence>
<feature type="transmembrane region" description="Helical" evidence="14">
    <location>
        <begin position="9"/>
        <end position="31"/>
    </location>
</feature>
<dbReference type="EC" id="2.7.13.3" evidence="3"/>
<evidence type="ECO:0000313" key="18">
    <source>
        <dbReference type="Proteomes" id="UP000449710"/>
    </source>
</evidence>
<comment type="catalytic activity">
    <reaction evidence="1">
        <text>ATP + protein L-histidine = ADP + protein N-phospho-L-histidine.</text>
        <dbReference type="EC" id="2.7.13.3"/>
    </reaction>
</comment>
<dbReference type="InterPro" id="IPR050398">
    <property type="entry name" value="HssS/ArlS-like"/>
</dbReference>
<feature type="transmembrane region" description="Helical" evidence="14">
    <location>
        <begin position="138"/>
        <end position="157"/>
    </location>
</feature>
<keyword evidence="18" id="KW-1185">Reference proteome</keyword>
<evidence type="ECO:0000256" key="7">
    <source>
        <dbReference type="ARBA" id="ARBA00022777"/>
    </source>
</evidence>
<comment type="function">
    <text evidence="12">Member of the two-component regulatory system HssS/HssR involved in intracellular heme homeostasis and tempering of staphylococcal virulence. HssS functions as a heme sensor histidine kinase which is autophosphorylated at a histidine residue and transfers its phosphate group to an aspartate residue of HssR. HssR/HssS activates the expression of hrtAB, an efflux pump, in response to extracellular heme, hemin, hemoglobin or blood.</text>
</comment>
<evidence type="ECO:0000256" key="3">
    <source>
        <dbReference type="ARBA" id="ARBA00012438"/>
    </source>
</evidence>
<evidence type="ECO:0000256" key="14">
    <source>
        <dbReference type="SAM" id="Phobius"/>
    </source>
</evidence>
<dbReference type="PANTHER" id="PTHR45528">
    <property type="entry name" value="SENSOR HISTIDINE KINASE CPXA"/>
    <property type="match status" value="1"/>
</dbReference>
<evidence type="ECO:0000256" key="12">
    <source>
        <dbReference type="ARBA" id="ARBA00037219"/>
    </source>
</evidence>
<dbReference type="InterPro" id="IPR036097">
    <property type="entry name" value="HisK_dim/P_sf"/>
</dbReference>
<dbReference type="SMART" id="SM00388">
    <property type="entry name" value="HisKA"/>
    <property type="match status" value="1"/>
</dbReference>
<dbReference type="EMBL" id="SUMG01000003">
    <property type="protein sequence ID" value="NBG87647.1"/>
    <property type="molecule type" value="Genomic_DNA"/>
</dbReference>
<dbReference type="CDD" id="cd06225">
    <property type="entry name" value="HAMP"/>
    <property type="match status" value="1"/>
</dbReference>
<dbReference type="Gene3D" id="6.10.340.10">
    <property type="match status" value="1"/>
</dbReference>